<keyword evidence="8" id="KW-1185">Reference proteome</keyword>
<evidence type="ECO:0000313" key="8">
    <source>
        <dbReference type="Proteomes" id="UP000325606"/>
    </source>
</evidence>
<evidence type="ECO:0000313" key="7">
    <source>
        <dbReference type="EMBL" id="QEW05746.1"/>
    </source>
</evidence>
<keyword evidence="3 6" id="KW-0812">Transmembrane</keyword>
<evidence type="ECO:0000256" key="4">
    <source>
        <dbReference type="ARBA" id="ARBA00022989"/>
    </source>
</evidence>
<reference evidence="7 8" key="1">
    <citation type="submission" date="2019-09" db="EMBL/GenBank/DDBJ databases">
        <title>Nitrincola iocasae sp. nov., a bacterium isolated from the sediment collected at a cold seep field in South China Sea.</title>
        <authorList>
            <person name="Zhang H."/>
            <person name="Wang H."/>
            <person name="Li C."/>
        </authorList>
    </citation>
    <scope>NUCLEOTIDE SEQUENCE [LARGE SCALE GENOMIC DNA]</scope>
    <source>
        <strain evidence="7 8">KXZD1103</strain>
    </source>
</reference>
<evidence type="ECO:0000256" key="5">
    <source>
        <dbReference type="ARBA" id="ARBA00023136"/>
    </source>
</evidence>
<organism evidence="7 8">
    <name type="scientific">Nitrincola iocasae</name>
    <dbReference type="NCBI Taxonomy" id="2614693"/>
    <lineage>
        <taxon>Bacteria</taxon>
        <taxon>Pseudomonadati</taxon>
        <taxon>Pseudomonadota</taxon>
        <taxon>Gammaproteobacteria</taxon>
        <taxon>Oceanospirillales</taxon>
        <taxon>Oceanospirillaceae</taxon>
        <taxon>Nitrincola</taxon>
    </lineage>
</organism>
<gene>
    <name evidence="7" type="ORF">F5I99_04160</name>
</gene>
<dbReference type="PANTHER" id="PTHR33931">
    <property type="entry name" value="HOLIN-LIKE PROTEIN CIDA-RELATED"/>
    <property type="match status" value="1"/>
</dbReference>
<evidence type="ECO:0000256" key="2">
    <source>
        <dbReference type="ARBA" id="ARBA00022475"/>
    </source>
</evidence>
<dbReference type="PANTHER" id="PTHR33931:SF2">
    <property type="entry name" value="HOLIN-LIKE PROTEIN CIDA"/>
    <property type="match status" value="1"/>
</dbReference>
<proteinExistence type="predicted"/>
<feature type="transmembrane region" description="Helical" evidence="6">
    <location>
        <begin position="25"/>
        <end position="44"/>
    </location>
</feature>
<dbReference type="EMBL" id="CP044222">
    <property type="protein sequence ID" value="QEW05746.1"/>
    <property type="molecule type" value="Genomic_DNA"/>
</dbReference>
<keyword evidence="4 6" id="KW-1133">Transmembrane helix</keyword>
<evidence type="ECO:0000256" key="3">
    <source>
        <dbReference type="ARBA" id="ARBA00022692"/>
    </source>
</evidence>
<dbReference type="GO" id="GO:0005886">
    <property type="term" value="C:plasma membrane"/>
    <property type="evidence" value="ECO:0007669"/>
    <property type="project" value="UniProtKB-SubCell"/>
</dbReference>
<feature type="transmembrane region" description="Helical" evidence="6">
    <location>
        <begin position="82"/>
        <end position="105"/>
    </location>
</feature>
<comment type="subcellular location">
    <subcellularLocation>
        <location evidence="1">Cell membrane</location>
        <topology evidence="1">Multi-pass membrane protein</topology>
    </subcellularLocation>
</comment>
<protein>
    <submittedName>
        <fullName evidence="7">CidA/LrgA family protein</fullName>
    </submittedName>
</protein>
<dbReference type="KEGG" id="nik:F5I99_04160"/>
<name>A0A5J6LBF9_9GAMM</name>
<sequence>MIQGMLILLLCQLLGEWLMVFLGAPIPGPVAGMLILWLGLLVYGKVPNTLRLPAEGLIRHLSLLFIPAGVGLMVFAELLAAHWLVVLSSLLGSTLITLILTAWMMQSMETYKKSRRRGEHGDR</sequence>
<accession>A0A5J6LBF9</accession>
<dbReference type="RefSeq" id="WP_151053790.1">
    <property type="nucleotide sequence ID" value="NZ_CP044222.1"/>
</dbReference>
<keyword evidence="2" id="KW-1003">Cell membrane</keyword>
<evidence type="ECO:0000256" key="6">
    <source>
        <dbReference type="SAM" id="Phobius"/>
    </source>
</evidence>
<dbReference type="InterPro" id="IPR005538">
    <property type="entry name" value="LrgA/CidA"/>
</dbReference>
<keyword evidence="5 6" id="KW-0472">Membrane</keyword>
<dbReference type="AlphaFoldDB" id="A0A5J6LBF9"/>
<feature type="transmembrane region" description="Helical" evidence="6">
    <location>
        <begin position="56"/>
        <end position="76"/>
    </location>
</feature>
<evidence type="ECO:0000256" key="1">
    <source>
        <dbReference type="ARBA" id="ARBA00004651"/>
    </source>
</evidence>
<dbReference type="Proteomes" id="UP000325606">
    <property type="component" value="Chromosome"/>
</dbReference>
<dbReference type="Pfam" id="PF03788">
    <property type="entry name" value="LrgA"/>
    <property type="match status" value="1"/>
</dbReference>